<protein>
    <submittedName>
        <fullName evidence="1">Uncharacterized protein</fullName>
    </submittedName>
</protein>
<reference evidence="2" key="1">
    <citation type="journal article" date="2012" name="PLoS Negl. Trop. Dis.">
        <title>Whole genome sequences of three Treponema pallidum ssp. pertenue strains: yaws and syphilis treponemes differ in less than 0.2% of the genome sequence.</title>
        <authorList>
            <person name="Cejkova D."/>
            <person name="Zobanikova M."/>
            <person name="Chen L."/>
            <person name="Pospisilova P."/>
            <person name="Strouhal M."/>
            <person name="Qin X."/>
            <person name="Mikalova L."/>
            <person name="Norris S.J."/>
            <person name="Muzny D.M."/>
            <person name="Gibbs R.A."/>
            <person name="Fulton L.L."/>
            <person name="Sodergren E."/>
            <person name="Weinstock G.M."/>
            <person name="Smajs D."/>
        </authorList>
    </citation>
    <scope>NUCLEOTIDE SEQUENCE [LARGE SCALE GENOMIC DNA]</scope>
    <source>
        <strain evidence="2">Gauthier</strain>
    </source>
</reference>
<dbReference type="AlphaFoldDB" id="A0AAU8Q333"/>
<name>A0AAU8Q333_TREPG</name>
<accession>A0AAU8Q333</accession>
<proteinExistence type="predicted"/>
<organism evidence="1 2">
    <name type="scientific">Treponema pallidum subsp. pertenue (strain Gauthier)</name>
    <dbReference type="NCBI Taxonomy" id="491080"/>
    <lineage>
        <taxon>Bacteria</taxon>
        <taxon>Pseudomonadati</taxon>
        <taxon>Spirochaetota</taxon>
        <taxon>Spirochaetia</taxon>
        <taxon>Spirochaetales</taxon>
        <taxon>Treponemataceae</taxon>
        <taxon>Treponema</taxon>
    </lineage>
</organism>
<sequence length="68" mass="7659">MSASSPLKVLDYLRHHRIEGHCNGKVLLCAMLTKSACLEKVYQSHYTGARGFCCFSESFKRLSRSFTG</sequence>
<gene>
    <name evidence="1" type="ordered locus">TPEGAU_0641a</name>
</gene>
<evidence type="ECO:0000313" key="1">
    <source>
        <dbReference type="EMBL" id="AEZ59903.1"/>
    </source>
</evidence>
<dbReference type="KEGG" id="tpg:TPEGAU_0641a"/>
<evidence type="ECO:0000313" key="2">
    <source>
        <dbReference type="Proteomes" id="UP000008192"/>
    </source>
</evidence>
<dbReference type="Proteomes" id="UP000008192">
    <property type="component" value="Chromosome"/>
</dbReference>
<dbReference type="EMBL" id="CP002376">
    <property type="protein sequence ID" value="AEZ59903.1"/>
    <property type="molecule type" value="Genomic_DNA"/>
</dbReference>